<feature type="domain" description="RRM" evidence="4">
    <location>
        <begin position="409"/>
        <end position="483"/>
    </location>
</feature>
<dbReference type="GO" id="GO:0003723">
    <property type="term" value="F:RNA binding"/>
    <property type="evidence" value="ECO:0007669"/>
    <property type="project" value="UniProtKB-UniRule"/>
</dbReference>
<dbReference type="SMART" id="SM00360">
    <property type="entry name" value="RRM"/>
    <property type="match status" value="1"/>
</dbReference>
<dbReference type="SUPFAM" id="SSF48464">
    <property type="entry name" value="ENTH/VHS domain"/>
    <property type="match status" value="1"/>
</dbReference>
<accession>A0A6P7JFR3</accession>
<feature type="region of interest" description="Disordered" evidence="3">
    <location>
        <begin position="320"/>
        <end position="400"/>
    </location>
</feature>
<feature type="region of interest" description="Disordered" evidence="3">
    <location>
        <begin position="727"/>
        <end position="749"/>
    </location>
</feature>
<dbReference type="InterPro" id="IPR012677">
    <property type="entry name" value="Nucleotide-bd_a/b_plait_sf"/>
</dbReference>
<feature type="compositionally biased region" description="Pro residues" evidence="3">
    <location>
        <begin position="656"/>
        <end position="668"/>
    </location>
</feature>
<dbReference type="InterPro" id="IPR006569">
    <property type="entry name" value="CID_dom"/>
</dbReference>
<evidence type="ECO:0000313" key="7">
    <source>
        <dbReference type="RefSeq" id="XP_028275729.1"/>
    </source>
</evidence>
<dbReference type="InterPro" id="IPR051485">
    <property type="entry name" value="SR-CTD_assoc_factor"/>
</dbReference>
<dbReference type="PANTHER" id="PTHR23140:SF3">
    <property type="entry name" value="SR-RELATED AND CTD-ASSOCIATED FACTOR 4"/>
    <property type="match status" value="1"/>
</dbReference>
<protein>
    <submittedName>
        <fullName evidence="7">Splicing factor, arginine/serine-rich 15-like</fullName>
    </submittedName>
</protein>
<feature type="compositionally biased region" description="Polar residues" evidence="3">
    <location>
        <begin position="632"/>
        <end position="643"/>
    </location>
</feature>
<evidence type="ECO:0000313" key="6">
    <source>
        <dbReference type="Proteomes" id="UP000515145"/>
    </source>
</evidence>
<evidence type="ECO:0000259" key="5">
    <source>
        <dbReference type="PROSITE" id="PS51391"/>
    </source>
</evidence>
<feature type="compositionally biased region" description="Basic and acidic residues" evidence="3">
    <location>
        <begin position="377"/>
        <end position="393"/>
    </location>
</feature>
<evidence type="ECO:0000259" key="4">
    <source>
        <dbReference type="PROSITE" id="PS50102"/>
    </source>
</evidence>
<evidence type="ECO:0000256" key="1">
    <source>
        <dbReference type="ARBA" id="ARBA00022884"/>
    </source>
</evidence>
<evidence type="ECO:0000256" key="2">
    <source>
        <dbReference type="PROSITE-ProRule" id="PRU00176"/>
    </source>
</evidence>
<feature type="compositionally biased region" description="Basic residues" evidence="3">
    <location>
        <begin position="334"/>
        <end position="376"/>
    </location>
</feature>
<feature type="region of interest" description="Disordered" evidence="3">
    <location>
        <begin position="207"/>
        <end position="235"/>
    </location>
</feature>
<dbReference type="GeneID" id="114445005"/>
<dbReference type="InterPro" id="IPR000504">
    <property type="entry name" value="RRM_dom"/>
</dbReference>
<name>A0A6P7JFR3_9TELE</name>
<dbReference type="InterPro" id="IPR008942">
    <property type="entry name" value="ENTH_VHS"/>
</dbReference>
<dbReference type="PROSITE" id="PS50102">
    <property type="entry name" value="RRM"/>
    <property type="match status" value="1"/>
</dbReference>
<keyword evidence="6" id="KW-1185">Reference proteome</keyword>
<dbReference type="AlphaFoldDB" id="A0A6P7JFR3"/>
<proteinExistence type="predicted"/>
<dbReference type="PROSITE" id="PS51391">
    <property type="entry name" value="CID"/>
    <property type="match status" value="1"/>
</dbReference>
<dbReference type="PANTHER" id="PTHR23140">
    <property type="entry name" value="RNA PROCESSING PROTEIN LD23810P"/>
    <property type="match status" value="1"/>
</dbReference>
<dbReference type="InParanoid" id="A0A6P7JFR3"/>
<evidence type="ECO:0000256" key="3">
    <source>
        <dbReference type="SAM" id="MobiDB-lite"/>
    </source>
</evidence>
<dbReference type="GO" id="GO:1990269">
    <property type="term" value="F:RNA polymerase II C-terminal domain phosphoserine binding"/>
    <property type="evidence" value="ECO:0007669"/>
    <property type="project" value="TreeGrafter"/>
</dbReference>
<dbReference type="Gene3D" id="3.30.70.330">
    <property type="match status" value="1"/>
</dbReference>
<keyword evidence="1 2" id="KW-0694">RNA-binding</keyword>
<dbReference type="FunFam" id="1.25.40.90:FF:000004">
    <property type="entry name" value="splicing factor, arginine/serine-rich 15"/>
    <property type="match status" value="1"/>
</dbReference>
<dbReference type="RefSeq" id="XP_028275729.1">
    <property type="nucleotide sequence ID" value="XM_028419928.1"/>
</dbReference>
<reference evidence="7" key="1">
    <citation type="submission" date="2025-08" db="UniProtKB">
        <authorList>
            <consortium name="RefSeq"/>
        </authorList>
    </citation>
    <scope>IDENTIFICATION</scope>
</reference>
<dbReference type="Proteomes" id="UP000515145">
    <property type="component" value="Chromosome 13"/>
</dbReference>
<dbReference type="Pfam" id="PF00076">
    <property type="entry name" value="RRM_1"/>
    <property type="match status" value="1"/>
</dbReference>
<feature type="region of interest" description="Disordered" evidence="3">
    <location>
        <begin position="610"/>
        <end position="668"/>
    </location>
</feature>
<dbReference type="SMART" id="SM00582">
    <property type="entry name" value="RPR"/>
    <property type="match status" value="1"/>
</dbReference>
<dbReference type="Gene3D" id="1.25.40.90">
    <property type="match status" value="1"/>
</dbReference>
<dbReference type="GO" id="GO:2000805">
    <property type="term" value="P:negative regulation of termination of RNA polymerase II transcription, poly(A)-coupled"/>
    <property type="evidence" value="ECO:0007669"/>
    <property type="project" value="TreeGrafter"/>
</dbReference>
<feature type="domain" description="CID" evidence="5">
    <location>
        <begin position="1"/>
        <end position="139"/>
    </location>
</feature>
<dbReference type="Pfam" id="PF04818">
    <property type="entry name" value="CID"/>
    <property type="match status" value="1"/>
</dbReference>
<feature type="compositionally biased region" description="Basic and acidic residues" evidence="3">
    <location>
        <begin position="612"/>
        <end position="626"/>
    </location>
</feature>
<gene>
    <name evidence="7" type="primary">LOC114445005</name>
</gene>
<dbReference type="InterPro" id="IPR035979">
    <property type="entry name" value="RBD_domain_sf"/>
</dbReference>
<sequence length="749" mass="83920">MDAVNAFNMELFSMIEMKPPVSRAKMMSVTKSAIKAIKLYKHVVQIVEKFIKKCKPELKVPGLYVVDSIVRQSRHQFGVDKDVFGPRFLKNFTETFQNLYRCPEDDKSKIIRVLNLWQKNGVFDMDIIQPLMDMANGIIVPPPALAVPAGPQPETQPLDNNASTVPAVSQLPSADALAAVAQLFQSPHGLELQRMLQNLQQADKTLSDPLANNIPNPPEMTGAQQNSYSSHSEKKNSIAEKLLDRFDYDDDPEDNMATEGRAQSQGILENMFNRFHGQMPNTDVHPHMMEQPGSMQHSGEMRHIERHMILDGYHSINEDYSRSANSREDPLRREGRHRGYSRRSRSGSRSPRRRRSRSSSRSRRSRHRHSRSRSRERHSQDKFEREKDRERRQKGLPSMKSQTLSVCTTTLWVGQLDKKTQQSDIESLLEEFGQIESINMIPPRGCAYIVMVHRQDAYTALNKLSRGSYKVNQKPVKIAWALNKGIKSAHKKFWDVERGVTYIPWNKVKVEELESYREGGMLDAETLSPEWNLAKDLNSQAPVNGALESVPEGTVAAHVQAPPVQQTDHIGSPPGFAVPIMLSPTAMPPPGAPFIPTDFDPANLTAGVSVKTPEESTEDSKGDKASSSDSGTVSQLGSPTTPVMPSPTIMQVPRPGGMPPLQPPPGMASPPVMPPFLPPPNMQHMPLQMMPGGTMFPSDRFRMPMPFPPRVPPFHRPPSMGPEGINDREGHFQNGRPGFGYPSFPRGRW</sequence>
<dbReference type="GO" id="GO:0005634">
    <property type="term" value="C:nucleus"/>
    <property type="evidence" value="ECO:0007669"/>
    <property type="project" value="TreeGrafter"/>
</dbReference>
<dbReference type="SUPFAM" id="SSF54928">
    <property type="entry name" value="RNA-binding domain, RBD"/>
    <property type="match status" value="1"/>
</dbReference>
<feature type="compositionally biased region" description="Basic and acidic residues" evidence="3">
    <location>
        <begin position="320"/>
        <end position="333"/>
    </location>
</feature>
<organism evidence="6 7">
    <name type="scientific">Parambassis ranga</name>
    <name type="common">Indian glassy fish</name>
    <dbReference type="NCBI Taxonomy" id="210632"/>
    <lineage>
        <taxon>Eukaryota</taxon>
        <taxon>Metazoa</taxon>
        <taxon>Chordata</taxon>
        <taxon>Craniata</taxon>
        <taxon>Vertebrata</taxon>
        <taxon>Euteleostomi</taxon>
        <taxon>Actinopterygii</taxon>
        <taxon>Neopterygii</taxon>
        <taxon>Teleostei</taxon>
        <taxon>Neoteleostei</taxon>
        <taxon>Acanthomorphata</taxon>
        <taxon>Ovalentaria</taxon>
        <taxon>Ambassidae</taxon>
        <taxon>Parambassis</taxon>
    </lineage>
</organism>
<dbReference type="OrthoDB" id="79367at2759"/>